<dbReference type="GeneID" id="54469653"/>
<reference evidence="4" key="3">
    <citation type="submission" date="2025-04" db="UniProtKB">
        <authorList>
            <consortium name="RefSeq"/>
        </authorList>
    </citation>
    <scope>IDENTIFICATION</scope>
    <source>
        <strain evidence="4">CBS 304.34</strain>
    </source>
</reference>
<evidence type="ECO:0000313" key="4">
    <source>
        <dbReference type="RefSeq" id="XP_033574543.1"/>
    </source>
</evidence>
<reference evidence="2 4" key="1">
    <citation type="journal article" date="2020" name="Stud. Mycol.">
        <title>101 Dothideomycetes genomes: a test case for predicting lifestyles and emergence of pathogens.</title>
        <authorList>
            <person name="Haridas S."/>
            <person name="Albert R."/>
            <person name="Binder M."/>
            <person name="Bloem J."/>
            <person name="Labutti K."/>
            <person name="Salamov A."/>
            <person name="Andreopoulos B."/>
            <person name="Baker S."/>
            <person name="Barry K."/>
            <person name="Bills G."/>
            <person name="Bluhm B."/>
            <person name="Cannon C."/>
            <person name="Castanera R."/>
            <person name="Culley D."/>
            <person name="Daum C."/>
            <person name="Ezra D."/>
            <person name="Gonzalez J."/>
            <person name="Henrissat B."/>
            <person name="Kuo A."/>
            <person name="Liang C."/>
            <person name="Lipzen A."/>
            <person name="Lutzoni F."/>
            <person name="Magnuson J."/>
            <person name="Mondo S."/>
            <person name="Nolan M."/>
            <person name="Ohm R."/>
            <person name="Pangilinan J."/>
            <person name="Park H.-J."/>
            <person name="Ramirez L."/>
            <person name="Alfaro M."/>
            <person name="Sun H."/>
            <person name="Tritt A."/>
            <person name="Yoshinaga Y."/>
            <person name="Zwiers L.-H."/>
            <person name="Turgeon B."/>
            <person name="Goodwin S."/>
            <person name="Spatafora J."/>
            <person name="Crous P."/>
            <person name="Grigoriev I."/>
        </authorList>
    </citation>
    <scope>NUCLEOTIDE SEQUENCE</scope>
    <source>
        <strain evidence="2 4">CBS 304.34</strain>
    </source>
</reference>
<keyword evidence="1" id="KW-0472">Membrane</keyword>
<dbReference type="RefSeq" id="XP_033574543.1">
    <property type="nucleotide sequence ID" value="XM_033728760.1"/>
</dbReference>
<protein>
    <submittedName>
        <fullName evidence="2 4">Uncharacterized protein</fullName>
    </submittedName>
</protein>
<dbReference type="EMBL" id="MU003704">
    <property type="protein sequence ID" value="KAF2807579.1"/>
    <property type="molecule type" value="Genomic_DNA"/>
</dbReference>
<evidence type="ECO:0000313" key="2">
    <source>
        <dbReference type="EMBL" id="KAF2807579.1"/>
    </source>
</evidence>
<keyword evidence="1" id="KW-1133">Transmembrane helix</keyword>
<organism evidence="2">
    <name type="scientific">Mytilinidion resinicola</name>
    <dbReference type="NCBI Taxonomy" id="574789"/>
    <lineage>
        <taxon>Eukaryota</taxon>
        <taxon>Fungi</taxon>
        <taxon>Dikarya</taxon>
        <taxon>Ascomycota</taxon>
        <taxon>Pezizomycotina</taxon>
        <taxon>Dothideomycetes</taxon>
        <taxon>Pleosporomycetidae</taxon>
        <taxon>Mytilinidiales</taxon>
        <taxon>Mytilinidiaceae</taxon>
        <taxon>Mytilinidion</taxon>
    </lineage>
</organism>
<keyword evidence="1" id="KW-0812">Transmembrane</keyword>
<name>A0A6A6YG57_9PEZI</name>
<accession>A0A6A6YG57</accession>
<reference evidence="4" key="2">
    <citation type="submission" date="2020-04" db="EMBL/GenBank/DDBJ databases">
        <authorList>
            <consortium name="NCBI Genome Project"/>
        </authorList>
    </citation>
    <scope>NUCLEOTIDE SEQUENCE</scope>
    <source>
        <strain evidence="4">CBS 304.34</strain>
    </source>
</reference>
<evidence type="ECO:0000313" key="3">
    <source>
        <dbReference type="Proteomes" id="UP000504636"/>
    </source>
</evidence>
<dbReference type="Proteomes" id="UP000504636">
    <property type="component" value="Unplaced"/>
</dbReference>
<sequence length="65" mass="7369">MGGEWQWPGRDGLSYYYGESSLFGLSGTVVLLIDQVGKVMKRVGLFGTHEPIPRELTEERWIRLG</sequence>
<proteinExistence type="predicted"/>
<gene>
    <name evidence="2 4" type="ORF">BDZ99DRAFT_60731</name>
</gene>
<keyword evidence="3" id="KW-1185">Reference proteome</keyword>
<dbReference type="AlphaFoldDB" id="A0A6A6YG57"/>
<evidence type="ECO:0000256" key="1">
    <source>
        <dbReference type="SAM" id="Phobius"/>
    </source>
</evidence>
<feature type="transmembrane region" description="Helical" evidence="1">
    <location>
        <begin position="15"/>
        <end position="33"/>
    </location>
</feature>